<keyword evidence="2" id="KW-1185">Reference proteome</keyword>
<organism evidence="1 2">
    <name type="scientific">Cetraspora pellucida</name>
    <dbReference type="NCBI Taxonomy" id="1433469"/>
    <lineage>
        <taxon>Eukaryota</taxon>
        <taxon>Fungi</taxon>
        <taxon>Fungi incertae sedis</taxon>
        <taxon>Mucoromycota</taxon>
        <taxon>Glomeromycotina</taxon>
        <taxon>Glomeromycetes</taxon>
        <taxon>Diversisporales</taxon>
        <taxon>Gigasporaceae</taxon>
        <taxon>Cetraspora</taxon>
    </lineage>
</organism>
<proteinExistence type="predicted"/>
<dbReference type="EMBL" id="CAJVPW010040616">
    <property type="protein sequence ID" value="CAG8746599.1"/>
    <property type="molecule type" value="Genomic_DNA"/>
</dbReference>
<reference evidence="1" key="1">
    <citation type="submission" date="2021-06" db="EMBL/GenBank/DDBJ databases">
        <authorList>
            <person name="Kallberg Y."/>
            <person name="Tangrot J."/>
            <person name="Rosling A."/>
        </authorList>
    </citation>
    <scope>NUCLEOTIDE SEQUENCE</scope>
    <source>
        <strain evidence="1">28 12/20/2015</strain>
    </source>
</reference>
<gene>
    <name evidence="1" type="ORF">SPELUC_LOCUS14177</name>
</gene>
<evidence type="ECO:0000313" key="2">
    <source>
        <dbReference type="Proteomes" id="UP000789366"/>
    </source>
</evidence>
<protein>
    <submittedName>
        <fullName evidence="1">10205_t:CDS:1</fullName>
    </submittedName>
</protein>
<feature type="non-terminal residue" evidence="1">
    <location>
        <position position="1"/>
    </location>
</feature>
<comment type="caution">
    <text evidence="1">The sequence shown here is derived from an EMBL/GenBank/DDBJ whole genome shotgun (WGS) entry which is preliminary data.</text>
</comment>
<name>A0ACA9QIH0_9GLOM</name>
<sequence>SVVPSGGVSGLREQNQWNPLKAEKKMSGQLNLADVKIQKDNNVSPVVVDDEGGG</sequence>
<evidence type="ECO:0000313" key="1">
    <source>
        <dbReference type="EMBL" id="CAG8746599.1"/>
    </source>
</evidence>
<dbReference type="Proteomes" id="UP000789366">
    <property type="component" value="Unassembled WGS sequence"/>
</dbReference>
<accession>A0ACA9QIH0</accession>